<keyword evidence="12" id="KW-1185">Reference proteome</keyword>
<dbReference type="EMBL" id="LR877150">
    <property type="protein sequence ID" value="CAD2216336.1"/>
    <property type="molecule type" value="Genomic_DNA"/>
</dbReference>
<gene>
    <name evidence="11" type="ORF">ADEAN_000379800</name>
</gene>
<evidence type="ECO:0000256" key="9">
    <source>
        <dbReference type="ARBA" id="ARBA00051693"/>
    </source>
</evidence>
<keyword evidence="3 11" id="KW-0418">Kinase</keyword>
<dbReference type="Proteomes" id="UP000515908">
    <property type="component" value="Chromosome 06"/>
</dbReference>
<reference evidence="11 12" key="1">
    <citation type="submission" date="2020-08" db="EMBL/GenBank/DDBJ databases">
        <authorList>
            <person name="Newling K."/>
            <person name="Davey J."/>
            <person name="Forrester S."/>
        </authorList>
    </citation>
    <scope>NUCLEOTIDE SEQUENCE [LARGE SCALE GENOMIC DNA]</scope>
    <source>
        <strain evidence="12">Crithidia deanei Carvalho (ATCC PRA-265)</strain>
    </source>
</reference>
<dbReference type="EC" id="2.7.12.2" evidence="6"/>
<evidence type="ECO:0000256" key="8">
    <source>
        <dbReference type="ARBA" id="ARBA00049299"/>
    </source>
</evidence>
<dbReference type="Gene3D" id="1.10.510.10">
    <property type="entry name" value="Transferase(Phosphotransferase) domain 1"/>
    <property type="match status" value="1"/>
</dbReference>
<evidence type="ECO:0000256" key="6">
    <source>
        <dbReference type="ARBA" id="ARBA00038999"/>
    </source>
</evidence>
<feature type="domain" description="Protein kinase" evidence="10">
    <location>
        <begin position="1"/>
        <end position="338"/>
    </location>
</feature>
<keyword evidence="1" id="KW-0808">Transferase</keyword>
<comment type="catalytic activity">
    <reaction evidence="7">
        <text>L-seryl-[protein] + ATP = O-phospho-L-seryl-[protein] + ADP + H(+)</text>
        <dbReference type="Rhea" id="RHEA:17989"/>
        <dbReference type="Rhea" id="RHEA-COMP:9863"/>
        <dbReference type="Rhea" id="RHEA-COMP:11604"/>
        <dbReference type="ChEBI" id="CHEBI:15378"/>
        <dbReference type="ChEBI" id="CHEBI:29999"/>
        <dbReference type="ChEBI" id="CHEBI:30616"/>
        <dbReference type="ChEBI" id="CHEBI:83421"/>
        <dbReference type="ChEBI" id="CHEBI:456216"/>
        <dbReference type="EC" id="2.7.12.2"/>
    </reaction>
</comment>
<dbReference type="SMART" id="SM00220">
    <property type="entry name" value="S_TKc"/>
    <property type="match status" value="1"/>
</dbReference>
<dbReference type="SUPFAM" id="SSF56112">
    <property type="entry name" value="Protein kinase-like (PK-like)"/>
    <property type="match status" value="1"/>
</dbReference>
<sequence>MKRIDVKEATEAANSIERQGRKRGLIKELNMIRLQRSNSSTHLMQMFNGVASVDNERQHLSILMELMSFSVEDVQNMCARLPPNELAKLTQTSFRNFATGNNSTKLRQEVDNLFKQQNGSCMHVMGRNKFNKPAEWEYEYDRQTALPDIVLSLLAADVLLGLQELHTVYGIVHCDVKPANVLVNFEMVKFKLTDFGCGCVMNEEDKRVRRSGVDLGSKLYKAPERLSNEYSNDAQPADNELLEMEEGDEFVGSKEVVEFTAKADVWSLGIMLLELASGEHPCKPFKSDFWNYSNLLKLSKMLKPLNFSPFLCDFVVRCLSVDETKRWTVDKLLQHPFIKKYEDVPRTKLRSFLQKLEKESATYQRKQHREALEQQILISTTRQASDNYKNQSLKKWKAFTGFLAVAPELSDTKKYPQISAHMKPTKKIN</sequence>
<dbReference type="PROSITE" id="PS00108">
    <property type="entry name" value="PROTEIN_KINASE_ST"/>
    <property type="match status" value="1"/>
</dbReference>
<keyword evidence="4" id="KW-0067">ATP-binding</keyword>
<comment type="catalytic activity">
    <reaction evidence="9">
        <text>L-tyrosyl-[protein] + ATP = O-phospho-L-tyrosyl-[protein] + ADP + H(+)</text>
        <dbReference type="Rhea" id="RHEA:10596"/>
        <dbReference type="Rhea" id="RHEA-COMP:10136"/>
        <dbReference type="Rhea" id="RHEA-COMP:20101"/>
        <dbReference type="ChEBI" id="CHEBI:15378"/>
        <dbReference type="ChEBI" id="CHEBI:30616"/>
        <dbReference type="ChEBI" id="CHEBI:46858"/>
        <dbReference type="ChEBI" id="CHEBI:61978"/>
        <dbReference type="ChEBI" id="CHEBI:456216"/>
        <dbReference type="EC" id="2.7.12.2"/>
    </reaction>
</comment>
<evidence type="ECO:0000313" key="12">
    <source>
        <dbReference type="Proteomes" id="UP000515908"/>
    </source>
</evidence>
<dbReference type="GO" id="GO:0004708">
    <property type="term" value="F:MAP kinase kinase activity"/>
    <property type="evidence" value="ECO:0007669"/>
    <property type="project" value="UniProtKB-EC"/>
</dbReference>
<dbReference type="PANTHER" id="PTHR48013">
    <property type="entry name" value="DUAL SPECIFICITY MITOGEN-ACTIVATED PROTEIN KINASE KINASE 5-RELATED"/>
    <property type="match status" value="1"/>
</dbReference>
<dbReference type="VEuPathDB" id="TriTrypDB:ADEAN_000379800"/>
<name>A0A7G2C9D1_9TRYP</name>
<comment type="similarity">
    <text evidence="5">Belongs to the protein kinase superfamily. STE Ser/Thr protein kinase family. MAP kinase kinase subfamily.</text>
</comment>
<evidence type="ECO:0000256" key="4">
    <source>
        <dbReference type="ARBA" id="ARBA00022840"/>
    </source>
</evidence>
<evidence type="ECO:0000313" key="11">
    <source>
        <dbReference type="EMBL" id="CAD2216336.1"/>
    </source>
</evidence>
<evidence type="ECO:0000256" key="5">
    <source>
        <dbReference type="ARBA" id="ARBA00038035"/>
    </source>
</evidence>
<organism evidence="11 12">
    <name type="scientific">Angomonas deanei</name>
    <dbReference type="NCBI Taxonomy" id="59799"/>
    <lineage>
        <taxon>Eukaryota</taxon>
        <taxon>Discoba</taxon>
        <taxon>Euglenozoa</taxon>
        <taxon>Kinetoplastea</taxon>
        <taxon>Metakinetoplastina</taxon>
        <taxon>Trypanosomatida</taxon>
        <taxon>Trypanosomatidae</taxon>
        <taxon>Strigomonadinae</taxon>
        <taxon>Angomonas</taxon>
    </lineage>
</organism>
<dbReference type="InterPro" id="IPR000719">
    <property type="entry name" value="Prot_kinase_dom"/>
</dbReference>
<accession>A0A7G2C9D1</accession>
<dbReference type="InterPro" id="IPR011009">
    <property type="entry name" value="Kinase-like_dom_sf"/>
</dbReference>
<dbReference type="AlphaFoldDB" id="A0A7G2C9D1"/>
<dbReference type="Pfam" id="PF00069">
    <property type="entry name" value="Pkinase"/>
    <property type="match status" value="2"/>
</dbReference>
<evidence type="ECO:0000256" key="1">
    <source>
        <dbReference type="ARBA" id="ARBA00022679"/>
    </source>
</evidence>
<dbReference type="PANTHER" id="PTHR48013:SF9">
    <property type="entry name" value="DUAL SPECIFICITY MITOGEN-ACTIVATED PROTEIN KINASE KINASE 5"/>
    <property type="match status" value="1"/>
</dbReference>
<protein>
    <recommendedName>
        <fullName evidence="6">mitogen-activated protein kinase kinase</fullName>
        <ecNumber evidence="6">2.7.12.2</ecNumber>
    </recommendedName>
</protein>
<evidence type="ECO:0000259" key="10">
    <source>
        <dbReference type="PROSITE" id="PS50011"/>
    </source>
</evidence>
<proteinExistence type="inferred from homology"/>
<dbReference type="InterPro" id="IPR008271">
    <property type="entry name" value="Ser/Thr_kinase_AS"/>
</dbReference>
<dbReference type="OrthoDB" id="10252354at2759"/>
<dbReference type="GO" id="GO:0005524">
    <property type="term" value="F:ATP binding"/>
    <property type="evidence" value="ECO:0007669"/>
    <property type="project" value="UniProtKB-KW"/>
</dbReference>
<dbReference type="PROSITE" id="PS50011">
    <property type="entry name" value="PROTEIN_KINASE_DOM"/>
    <property type="match status" value="1"/>
</dbReference>
<comment type="catalytic activity">
    <reaction evidence="8">
        <text>L-threonyl-[protein] + ATP = O-phospho-L-threonyl-[protein] + ADP + H(+)</text>
        <dbReference type="Rhea" id="RHEA:46608"/>
        <dbReference type="Rhea" id="RHEA-COMP:11060"/>
        <dbReference type="Rhea" id="RHEA-COMP:11605"/>
        <dbReference type="ChEBI" id="CHEBI:15378"/>
        <dbReference type="ChEBI" id="CHEBI:30013"/>
        <dbReference type="ChEBI" id="CHEBI:30616"/>
        <dbReference type="ChEBI" id="CHEBI:61977"/>
        <dbReference type="ChEBI" id="CHEBI:456216"/>
        <dbReference type="EC" id="2.7.12.2"/>
    </reaction>
</comment>
<evidence type="ECO:0000256" key="7">
    <source>
        <dbReference type="ARBA" id="ARBA00049014"/>
    </source>
</evidence>
<evidence type="ECO:0000256" key="2">
    <source>
        <dbReference type="ARBA" id="ARBA00022741"/>
    </source>
</evidence>
<evidence type="ECO:0000256" key="3">
    <source>
        <dbReference type="ARBA" id="ARBA00022777"/>
    </source>
</evidence>
<keyword evidence="2" id="KW-0547">Nucleotide-binding</keyword>